<proteinExistence type="predicted"/>
<dbReference type="Pfam" id="PF01661">
    <property type="entry name" value="Macro"/>
    <property type="match status" value="1"/>
</dbReference>
<dbReference type="GO" id="GO:0140291">
    <property type="term" value="P:peptidyl-glutamate ADP-deribosylation"/>
    <property type="evidence" value="ECO:0007669"/>
    <property type="project" value="TreeGrafter"/>
</dbReference>
<comment type="caution">
    <text evidence="3">The sequence shown here is derived from an EMBL/GenBank/DDBJ whole genome shotgun (WGS) entry which is preliminary data.</text>
</comment>
<name>A0A3R5YUY2_9FIRM</name>
<dbReference type="EMBL" id="QRVK01000006">
    <property type="protein sequence ID" value="RGS43516.1"/>
    <property type="molecule type" value="Genomic_DNA"/>
</dbReference>
<dbReference type="AlphaFoldDB" id="A0A3R5YUY2"/>
<dbReference type="PANTHER" id="PTHR12521:SF0">
    <property type="entry name" value="ADP-RIBOSE GLYCOHYDROLASE OARD1"/>
    <property type="match status" value="1"/>
</dbReference>
<dbReference type="Gene3D" id="3.40.220.10">
    <property type="entry name" value="Leucine Aminopeptidase, subunit E, domain 1"/>
    <property type="match status" value="1"/>
</dbReference>
<gene>
    <name evidence="3" type="ORF">DWX94_04150</name>
</gene>
<dbReference type="PANTHER" id="PTHR12521">
    <property type="entry name" value="PROTEIN C6ORF130"/>
    <property type="match status" value="1"/>
</dbReference>
<evidence type="ECO:0000313" key="4">
    <source>
        <dbReference type="Proteomes" id="UP000283295"/>
    </source>
</evidence>
<dbReference type="CDD" id="cd02901">
    <property type="entry name" value="Macro_Poa1p-like"/>
    <property type="match status" value="1"/>
</dbReference>
<comment type="catalytic activity">
    <reaction evidence="1">
        <text>an N-(ADP-alpha-D-ribosyl)-thymidine in DNA + H2O = a thymidine in DNA + ADP-D-ribose</text>
        <dbReference type="Rhea" id="RHEA:71655"/>
        <dbReference type="Rhea" id="RHEA-COMP:13556"/>
        <dbReference type="Rhea" id="RHEA-COMP:18051"/>
        <dbReference type="ChEBI" id="CHEBI:15377"/>
        <dbReference type="ChEBI" id="CHEBI:57967"/>
        <dbReference type="ChEBI" id="CHEBI:137386"/>
        <dbReference type="ChEBI" id="CHEBI:191199"/>
    </reaction>
    <physiologicalReaction direction="left-to-right" evidence="1">
        <dbReference type="Rhea" id="RHEA:71656"/>
    </physiologicalReaction>
</comment>
<sequence>MIYKYEECDLFCVPSSYYLVQCISADFAMGAGIAVQFNKHFNVRENLKRRYGNVIAEWDGSWTKGFCVQDGRVFNLVTKRNYFHKPTEETMRNALFDLREQAKEQRIKMLAMPKIGAGLDKMPWKVVLSIIIEVFNDEDITILVCDNSHERELREKVRDFAEESAEKTEPCKRSFNR</sequence>
<protein>
    <recommendedName>
        <fullName evidence="2">Macro domain-containing protein</fullName>
    </recommendedName>
</protein>
<evidence type="ECO:0000256" key="1">
    <source>
        <dbReference type="ARBA" id="ARBA00035885"/>
    </source>
</evidence>
<dbReference type="InterPro" id="IPR050892">
    <property type="entry name" value="ADP-ribose_metab_enzymes"/>
</dbReference>
<organism evidence="3 4">
    <name type="scientific">Coprococcus eutactus</name>
    <dbReference type="NCBI Taxonomy" id="33043"/>
    <lineage>
        <taxon>Bacteria</taxon>
        <taxon>Bacillati</taxon>
        <taxon>Bacillota</taxon>
        <taxon>Clostridia</taxon>
        <taxon>Lachnospirales</taxon>
        <taxon>Lachnospiraceae</taxon>
        <taxon>Coprococcus</taxon>
    </lineage>
</organism>
<dbReference type="OrthoDB" id="9780211at2"/>
<dbReference type="SUPFAM" id="SSF52949">
    <property type="entry name" value="Macro domain-like"/>
    <property type="match status" value="1"/>
</dbReference>
<dbReference type="Proteomes" id="UP000283295">
    <property type="component" value="Unassembled WGS sequence"/>
</dbReference>
<dbReference type="InterPro" id="IPR002589">
    <property type="entry name" value="Macro_dom"/>
</dbReference>
<dbReference type="PROSITE" id="PS51154">
    <property type="entry name" value="MACRO"/>
    <property type="match status" value="1"/>
</dbReference>
<feature type="domain" description="Macro" evidence="2">
    <location>
        <begin position="1"/>
        <end position="161"/>
    </location>
</feature>
<accession>A0A3R5YUY2</accession>
<reference evidence="3 4" key="1">
    <citation type="submission" date="2018-08" db="EMBL/GenBank/DDBJ databases">
        <title>A genome reference for cultivated species of the human gut microbiota.</title>
        <authorList>
            <person name="Zou Y."/>
            <person name="Xue W."/>
            <person name="Luo G."/>
        </authorList>
    </citation>
    <scope>NUCLEOTIDE SEQUENCE [LARGE SCALE GENOMIC DNA]</scope>
    <source>
        <strain evidence="3 4">AF22-21</strain>
    </source>
</reference>
<dbReference type="InterPro" id="IPR043472">
    <property type="entry name" value="Macro_dom-like"/>
</dbReference>
<evidence type="ECO:0000313" key="3">
    <source>
        <dbReference type="EMBL" id="RGS43516.1"/>
    </source>
</evidence>
<evidence type="ECO:0000259" key="2">
    <source>
        <dbReference type="PROSITE" id="PS51154"/>
    </source>
</evidence>